<accession>A0ABN1S620</accession>
<evidence type="ECO:0000256" key="1">
    <source>
        <dbReference type="SAM" id="MobiDB-lite"/>
    </source>
</evidence>
<feature type="region of interest" description="Disordered" evidence="1">
    <location>
        <begin position="36"/>
        <end position="57"/>
    </location>
</feature>
<dbReference type="Proteomes" id="UP001500033">
    <property type="component" value="Unassembled WGS sequence"/>
</dbReference>
<dbReference type="EMBL" id="BAAAIE010000011">
    <property type="protein sequence ID" value="GAA0975193.1"/>
    <property type="molecule type" value="Genomic_DNA"/>
</dbReference>
<name>A0ABN1S620_9ACTN</name>
<evidence type="ECO:0008006" key="4">
    <source>
        <dbReference type="Google" id="ProtNLM"/>
    </source>
</evidence>
<evidence type="ECO:0000313" key="2">
    <source>
        <dbReference type="EMBL" id="GAA0975193.1"/>
    </source>
</evidence>
<protein>
    <recommendedName>
        <fullName evidence="4">C3H1-type domain-containing protein</fullName>
    </recommendedName>
</protein>
<comment type="caution">
    <text evidence="2">The sequence shown here is derived from an EMBL/GenBank/DDBJ whole genome shotgun (WGS) entry which is preliminary data.</text>
</comment>
<organism evidence="2 3">
    <name type="scientific">Streptomyces rhizosphaericus</name>
    <dbReference type="NCBI Taxonomy" id="114699"/>
    <lineage>
        <taxon>Bacteria</taxon>
        <taxon>Bacillati</taxon>
        <taxon>Actinomycetota</taxon>
        <taxon>Actinomycetes</taxon>
        <taxon>Kitasatosporales</taxon>
        <taxon>Streptomycetaceae</taxon>
        <taxon>Streptomyces</taxon>
        <taxon>Streptomyces violaceusniger group</taxon>
    </lineage>
</organism>
<reference evidence="2 3" key="1">
    <citation type="journal article" date="2019" name="Int. J. Syst. Evol. Microbiol.">
        <title>The Global Catalogue of Microorganisms (GCM) 10K type strain sequencing project: providing services to taxonomists for standard genome sequencing and annotation.</title>
        <authorList>
            <consortium name="The Broad Institute Genomics Platform"/>
            <consortium name="The Broad Institute Genome Sequencing Center for Infectious Disease"/>
            <person name="Wu L."/>
            <person name="Ma J."/>
        </authorList>
    </citation>
    <scope>NUCLEOTIDE SEQUENCE [LARGE SCALE GENOMIC DNA]</scope>
    <source>
        <strain evidence="2 3">JCM 11445</strain>
    </source>
</reference>
<gene>
    <name evidence="2" type="ORF">GCM10009576_023580</name>
</gene>
<sequence>MAASAITLGAERELVGRQIRCHIEKGCSCGPNDKCRHPHPVPPQTAASANDGDSDLDMARELLQVRAGGGR</sequence>
<proteinExistence type="predicted"/>
<keyword evidence="3" id="KW-1185">Reference proteome</keyword>
<evidence type="ECO:0000313" key="3">
    <source>
        <dbReference type="Proteomes" id="UP001500033"/>
    </source>
</evidence>